<dbReference type="PANTHER" id="PTHR43581">
    <property type="entry name" value="ATP/GTP PHOSPHATASE"/>
    <property type="match status" value="1"/>
</dbReference>
<evidence type="ECO:0000313" key="2">
    <source>
        <dbReference type="EMBL" id="MET3614530.1"/>
    </source>
</evidence>
<feature type="domain" description="ATPase AAA-type core" evidence="1">
    <location>
        <begin position="24"/>
        <end position="362"/>
    </location>
</feature>
<dbReference type="InterPro" id="IPR027417">
    <property type="entry name" value="P-loop_NTPase"/>
</dbReference>
<protein>
    <submittedName>
        <fullName evidence="2">ATPase</fullName>
    </submittedName>
</protein>
<dbReference type="Proteomes" id="UP001549047">
    <property type="component" value="Unassembled WGS sequence"/>
</dbReference>
<name>A0ABV2J192_9HYPH</name>
<dbReference type="RefSeq" id="WP_354557029.1">
    <property type="nucleotide sequence ID" value="NZ_JBEPMB010000004.1"/>
</dbReference>
<dbReference type="PANTHER" id="PTHR43581:SF2">
    <property type="entry name" value="EXCINUCLEASE ATPASE SUBUNIT"/>
    <property type="match status" value="1"/>
</dbReference>
<gene>
    <name evidence="2" type="ORF">ABID16_002867</name>
</gene>
<dbReference type="EMBL" id="JBEPMB010000004">
    <property type="protein sequence ID" value="MET3614530.1"/>
    <property type="molecule type" value="Genomic_DNA"/>
</dbReference>
<reference evidence="2 3" key="1">
    <citation type="submission" date="2024-06" db="EMBL/GenBank/DDBJ databases">
        <title>Genomic Encyclopedia of Type Strains, Phase IV (KMG-IV): sequencing the most valuable type-strain genomes for metagenomic binning, comparative biology and taxonomic classification.</title>
        <authorList>
            <person name="Goeker M."/>
        </authorList>
    </citation>
    <scope>NUCLEOTIDE SEQUENCE [LARGE SCALE GENOMIC DNA]</scope>
    <source>
        <strain evidence="2 3">DSM 29780</strain>
    </source>
</reference>
<dbReference type="Gene3D" id="3.40.50.300">
    <property type="entry name" value="P-loop containing nucleotide triphosphate hydrolases"/>
    <property type="match status" value="1"/>
</dbReference>
<evidence type="ECO:0000313" key="3">
    <source>
        <dbReference type="Proteomes" id="UP001549047"/>
    </source>
</evidence>
<dbReference type="InterPro" id="IPR051396">
    <property type="entry name" value="Bact_Antivir_Def_Nuclease"/>
</dbReference>
<dbReference type="SUPFAM" id="SSF52540">
    <property type="entry name" value="P-loop containing nucleoside triphosphate hydrolases"/>
    <property type="match status" value="1"/>
</dbReference>
<keyword evidence="3" id="KW-1185">Reference proteome</keyword>
<organism evidence="2 3">
    <name type="scientific">Rhizobium aquaticum</name>
    <dbReference type="NCBI Taxonomy" id="1549636"/>
    <lineage>
        <taxon>Bacteria</taxon>
        <taxon>Pseudomonadati</taxon>
        <taxon>Pseudomonadota</taxon>
        <taxon>Alphaproteobacteria</taxon>
        <taxon>Hyphomicrobiales</taxon>
        <taxon>Rhizobiaceae</taxon>
        <taxon>Rhizobium/Agrobacterium group</taxon>
        <taxon>Rhizobium</taxon>
    </lineage>
</organism>
<dbReference type="Pfam" id="PF13304">
    <property type="entry name" value="AAA_21"/>
    <property type="match status" value="1"/>
</dbReference>
<proteinExistence type="predicted"/>
<accession>A0ABV2J192</accession>
<sequence>MSKIFARNFRGFQDISFDIGKTLFLVGDNSSGKSSILHLTEYVCRTELLETPGLNEDYAYDRYDFFSPYFDNADVTIGFISENTKKPLSRLVTLTQSKHNMPPQVLRFTAVYDSSRLTFVRKRNSIFYKIERFAPDKSGFDEPSLLRLHNENKGFHRLNVEDNRDSQSINSLFYLGELLATAGKSKRHLVLSVGRGLTSTALPSAWQTGPLRGLPDRFYDMSRKFLANGRHFATMWHDLKIVEQPELLEPVLKFGRESQLFENLSIDQLTKKVKKPPLLVTVKKGGRDFLLSQVGIGVSQAIPFVIESAFRSTGPDGDIMLLQQPELHLHPIAQAALGEFLYSMSTKGIRYIIETHSDFLIDRYRVNIKENTTHLPSSILFCENTKNGNSVTEIPIRSDGSLDNAPENYKDFFIKEIVRTMF</sequence>
<comment type="caution">
    <text evidence="2">The sequence shown here is derived from an EMBL/GenBank/DDBJ whole genome shotgun (WGS) entry which is preliminary data.</text>
</comment>
<dbReference type="InterPro" id="IPR003959">
    <property type="entry name" value="ATPase_AAA_core"/>
</dbReference>
<evidence type="ECO:0000259" key="1">
    <source>
        <dbReference type="Pfam" id="PF13304"/>
    </source>
</evidence>